<evidence type="ECO:0000256" key="3">
    <source>
        <dbReference type="ARBA" id="ARBA00022475"/>
    </source>
</evidence>
<dbReference type="InterPro" id="IPR050638">
    <property type="entry name" value="AA-Vitamin_Transporters"/>
</dbReference>
<evidence type="ECO:0000259" key="8">
    <source>
        <dbReference type="Pfam" id="PF00892"/>
    </source>
</evidence>
<dbReference type="InterPro" id="IPR000620">
    <property type="entry name" value="EamA_dom"/>
</dbReference>
<evidence type="ECO:0000256" key="7">
    <source>
        <dbReference type="SAM" id="Phobius"/>
    </source>
</evidence>
<feature type="transmembrane region" description="Helical" evidence="7">
    <location>
        <begin position="31"/>
        <end position="52"/>
    </location>
</feature>
<evidence type="ECO:0000313" key="9">
    <source>
        <dbReference type="EMBL" id="KAB3527270.1"/>
    </source>
</evidence>
<dbReference type="AlphaFoldDB" id="A0A833HM27"/>
<feature type="transmembrane region" description="Helical" evidence="7">
    <location>
        <begin position="72"/>
        <end position="88"/>
    </location>
</feature>
<keyword evidence="10" id="KW-1185">Reference proteome</keyword>
<evidence type="ECO:0000256" key="2">
    <source>
        <dbReference type="ARBA" id="ARBA00007362"/>
    </source>
</evidence>
<feature type="transmembrane region" description="Helical" evidence="7">
    <location>
        <begin position="7"/>
        <end position="25"/>
    </location>
</feature>
<evidence type="ECO:0000256" key="6">
    <source>
        <dbReference type="ARBA" id="ARBA00023136"/>
    </source>
</evidence>
<feature type="transmembrane region" description="Helical" evidence="7">
    <location>
        <begin position="257"/>
        <end position="274"/>
    </location>
</feature>
<dbReference type="Proteomes" id="UP000465601">
    <property type="component" value="Unassembled WGS sequence"/>
</dbReference>
<keyword evidence="5 7" id="KW-1133">Transmembrane helix</keyword>
<feature type="transmembrane region" description="Helical" evidence="7">
    <location>
        <begin position="195"/>
        <end position="216"/>
    </location>
</feature>
<feature type="transmembrane region" description="Helical" evidence="7">
    <location>
        <begin position="94"/>
        <end position="119"/>
    </location>
</feature>
<feature type="transmembrane region" description="Helical" evidence="7">
    <location>
        <begin position="280"/>
        <end position="298"/>
    </location>
</feature>
<organism evidence="9 10">
    <name type="scientific">Alkaliphilus serpentinus</name>
    <dbReference type="NCBI Taxonomy" id="1482731"/>
    <lineage>
        <taxon>Bacteria</taxon>
        <taxon>Bacillati</taxon>
        <taxon>Bacillota</taxon>
        <taxon>Clostridia</taxon>
        <taxon>Peptostreptococcales</taxon>
        <taxon>Natronincolaceae</taxon>
        <taxon>Alkaliphilus</taxon>
    </lineage>
</organism>
<dbReference type="Gene3D" id="1.10.3730.20">
    <property type="match status" value="1"/>
</dbReference>
<dbReference type="PANTHER" id="PTHR32322:SF18">
    <property type="entry name" value="S-ADENOSYLMETHIONINE_S-ADENOSYLHOMOCYSTEINE TRANSPORTER"/>
    <property type="match status" value="1"/>
</dbReference>
<evidence type="ECO:0000256" key="4">
    <source>
        <dbReference type="ARBA" id="ARBA00022692"/>
    </source>
</evidence>
<feature type="transmembrane region" description="Helical" evidence="7">
    <location>
        <begin position="126"/>
        <end position="143"/>
    </location>
</feature>
<evidence type="ECO:0000256" key="1">
    <source>
        <dbReference type="ARBA" id="ARBA00004651"/>
    </source>
</evidence>
<feature type="domain" description="EamA" evidence="8">
    <location>
        <begin position="157"/>
        <end position="297"/>
    </location>
</feature>
<dbReference type="Pfam" id="PF00892">
    <property type="entry name" value="EamA"/>
    <property type="match status" value="2"/>
</dbReference>
<keyword evidence="6 7" id="KW-0472">Membrane</keyword>
<dbReference type="PANTHER" id="PTHR32322">
    <property type="entry name" value="INNER MEMBRANE TRANSPORTER"/>
    <property type="match status" value="1"/>
</dbReference>
<dbReference type="SUPFAM" id="SSF103481">
    <property type="entry name" value="Multidrug resistance efflux transporter EmrE"/>
    <property type="match status" value="2"/>
</dbReference>
<evidence type="ECO:0000256" key="5">
    <source>
        <dbReference type="ARBA" id="ARBA00022989"/>
    </source>
</evidence>
<protein>
    <submittedName>
        <fullName evidence="9">DMT family transporter</fullName>
    </submittedName>
</protein>
<reference evidence="9 10" key="1">
    <citation type="submission" date="2019-10" db="EMBL/GenBank/DDBJ databases">
        <title>Alkaliphilus serpentinus sp. nov. and Alkaliphilus pronyensis sp. nov., two novel anaerobic alkaliphilic species isolated from the serpentinized-hosted hydrothermal field of the Prony Bay (New Caledonia).</title>
        <authorList>
            <person name="Postec A."/>
        </authorList>
    </citation>
    <scope>NUCLEOTIDE SEQUENCE [LARGE SCALE GENOMIC DNA]</scope>
    <source>
        <strain evidence="9 10">LacT</strain>
    </source>
</reference>
<name>A0A833HM27_9FIRM</name>
<dbReference type="OrthoDB" id="9804865at2"/>
<sequence length="314" mass="35646">MNDKKTGNLAVIAGIFIFGINFVSMKYLIDYIPPTTLSFLRFAIASIFLLFITKLREIKAKNHYEIKSEDKVAVMISGFLGVAIYYFFQGMALVYISASLAALICSMIPIFTLLTNVLIYKKKLEGFLVINFIVAIIGVLLVLDIKWEDPIDFNQLMGMALMFMAVFSWIAYTIKTYQLQRKYDSIFLLYKQINYGTILLFIASIFNLRQIIYISIADENLLPILANLFFVGVISSALGYLFYIYGMEKLGVDIASLYMNLIPAVTAIFSYFVLMEPMTMKKAIGILLVILSLYAVSLKDWIQNKRSATVRISS</sequence>
<feature type="domain" description="EamA" evidence="8">
    <location>
        <begin position="6"/>
        <end position="143"/>
    </location>
</feature>
<evidence type="ECO:0000313" key="10">
    <source>
        <dbReference type="Proteomes" id="UP000465601"/>
    </source>
</evidence>
<keyword evidence="3" id="KW-1003">Cell membrane</keyword>
<keyword evidence="4 7" id="KW-0812">Transmembrane</keyword>
<gene>
    <name evidence="9" type="ORF">F8153_12460</name>
</gene>
<feature type="transmembrane region" description="Helical" evidence="7">
    <location>
        <begin position="155"/>
        <end position="174"/>
    </location>
</feature>
<comment type="similarity">
    <text evidence="2">Belongs to the EamA transporter family.</text>
</comment>
<proteinExistence type="inferred from homology"/>
<dbReference type="InterPro" id="IPR037185">
    <property type="entry name" value="EmrE-like"/>
</dbReference>
<dbReference type="RefSeq" id="WP_151866680.1">
    <property type="nucleotide sequence ID" value="NZ_WBZB01000044.1"/>
</dbReference>
<accession>A0A833HM27</accession>
<dbReference type="GO" id="GO:0005886">
    <property type="term" value="C:plasma membrane"/>
    <property type="evidence" value="ECO:0007669"/>
    <property type="project" value="UniProtKB-SubCell"/>
</dbReference>
<comment type="caution">
    <text evidence="9">The sequence shown here is derived from an EMBL/GenBank/DDBJ whole genome shotgun (WGS) entry which is preliminary data.</text>
</comment>
<dbReference type="EMBL" id="WBZB01000044">
    <property type="protein sequence ID" value="KAB3527270.1"/>
    <property type="molecule type" value="Genomic_DNA"/>
</dbReference>
<feature type="transmembrane region" description="Helical" evidence="7">
    <location>
        <begin position="222"/>
        <end position="245"/>
    </location>
</feature>
<comment type="subcellular location">
    <subcellularLocation>
        <location evidence="1">Cell membrane</location>
        <topology evidence="1">Multi-pass membrane protein</topology>
    </subcellularLocation>
</comment>